<dbReference type="EMBL" id="MPTW01000034">
    <property type="protein sequence ID" value="OME64272.1"/>
    <property type="molecule type" value="Genomic_DNA"/>
</dbReference>
<evidence type="ECO:0000313" key="3">
    <source>
        <dbReference type="EMBL" id="OME64272.1"/>
    </source>
</evidence>
<dbReference type="PANTHER" id="PTHR43308">
    <property type="entry name" value="OUTER MEMBRANE PROTEIN ALPHA-RELATED"/>
    <property type="match status" value="1"/>
</dbReference>
<dbReference type="PANTHER" id="PTHR43308:SF5">
    <property type="entry name" value="S-LAYER PROTEIN _ PEPTIDOGLYCAN ENDO-BETA-N-ACETYLGLUCOSAMINIDASE"/>
    <property type="match status" value="1"/>
</dbReference>
<accession>A0A1R0Z7W1</accession>
<sequence>MNTLLKLSKKAAPVFLLLAVSLASSSTSAAKADSIQFSDVPAKHWAKSGIDTAVKKGYVVGYPGGLFMPNANVTRAEFIKMIVTATGQSVEDTGGKWYESYVNAAEQAKLYMASDFSNSELEWNKKITRQEMARIAARASGLESKEDDKWMYLAAKSGLISGLGAGKLGEKENTTRAQSVATVERVLTVKGGGKLPTDKYAISSAEIAWHKTNIFTVMPEIVGYRGKDWSRYASIEDQWREDKLTLTSKDNKYVATLHELIAIDLEDPNDPNLKQIAPLGTLKWGVGDYGNPGHPVSNYKKAYLLYWKSTEKNDAPDRYFSDGYAQVELLGVGLPSPKQKEGVLTMSESVSQTKRGDVPYSIVPKVTKDKLISSIAVSISTPNSGYFYSDVYVLSVYPHSEQ</sequence>
<dbReference type="Pfam" id="PF00395">
    <property type="entry name" value="SLH"/>
    <property type="match status" value="1"/>
</dbReference>
<reference evidence="3 4" key="1">
    <citation type="submission" date="2016-11" db="EMBL/GenBank/DDBJ databases">
        <title>Paenibacillus species isolates.</title>
        <authorList>
            <person name="Beno S.M."/>
        </authorList>
    </citation>
    <scope>NUCLEOTIDE SEQUENCE [LARGE SCALE GENOMIC DNA]</scope>
    <source>
        <strain evidence="3 4">FSL H7-0443</strain>
    </source>
</reference>
<protein>
    <recommendedName>
        <fullName evidence="2">SLH domain-containing protein</fullName>
    </recommendedName>
</protein>
<keyword evidence="1" id="KW-0732">Signal</keyword>
<name>A0A1R0Z7W1_9BACL</name>
<evidence type="ECO:0000256" key="1">
    <source>
        <dbReference type="SAM" id="SignalP"/>
    </source>
</evidence>
<feature type="chain" id="PRO_5038894629" description="SLH domain-containing protein" evidence="1">
    <location>
        <begin position="30"/>
        <end position="402"/>
    </location>
</feature>
<dbReference type="AlphaFoldDB" id="A0A1R0Z7W1"/>
<dbReference type="InterPro" id="IPR051465">
    <property type="entry name" value="Cell_Envelope_Struct_Comp"/>
</dbReference>
<gene>
    <name evidence="3" type="ORF">BSK65_29325</name>
</gene>
<feature type="signal peptide" evidence="1">
    <location>
        <begin position="1"/>
        <end position="29"/>
    </location>
</feature>
<dbReference type="Proteomes" id="UP000187425">
    <property type="component" value="Unassembled WGS sequence"/>
</dbReference>
<comment type="caution">
    <text evidence="3">The sequence shown here is derived from an EMBL/GenBank/DDBJ whole genome shotgun (WGS) entry which is preliminary data.</text>
</comment>
<evidence type="ECO:0000313" key="4">
    <source>
        <dbReference type="Proteomes" id="UP000187425"/>
    </source>
</evidence>
<dbReference type="InterPro" id="IPR001119">
    <property type="entry name" value="SLH_dom"/>
</dbReference>
<proteinExistence type="predicted"/>
<dbReference type="RefSeq" id="WP_076287009.1">
    <property type="nucleotide sequence ID" value="NZ_MPTW01000034.1"/>
</dbReference>
<feature type="domain" description="SLH" evidence="2">
    <location>
        <begin position="33"/>
        <end position="96"/>
    </location>
</feature>
<dbReference type="PROSITE" id="PS51272">
    <property type="entry name" value="SLH"/>
    <property type="match status" value="1"/>
</dbReference>
<evidence type="ECO:0000259" key="2">
    <source>
        <dbReference type="PROSITE" id="PS51272"/>
    </source>
</evidence>
<organism evidence="3 4">
    <name type="scientific">Paenibacillus odorifer</name>
    <dbReference type="NCBI Taxonomy" id="189426"/>
    <lineage>
        <taxon>Bacteria</taxon>
        <taxon>Bacillati</taxon>
        <taxon>Bacillota</taxon>
        <taxon>Bacilli</taxon>
        <taxon>Bacillales</taxon>
        <taxon>Paenibacillaceae</taxon>
        <taxon>Paenibacillus</taxon>
    </lineage>
</organism>
<dbReference type="OrthoDB" id="5845122at2"/>